<feature type="transmembrane region" description="Helical" evidence="18">
    <location>
        <begin position="630"/>
        <end position="652"/>
    </location>
</feature>
<dbReference type="EC" id="4.6.1.1" evidence="4"/>
<feature type="compositionally biased region" description="Acidic residues" evidence="17">
    <location>
        <begin position="1822"/>
        <end position="1835"/>
    </location>
</feature>
<evidence type="ECO:0000256" key="12">
    <source>
        <dbReference type="ARBA" id="ARBA00022998"/>
    </source>
</evidence>
<feature type="transmembrane region" description="Helical" evidence="18">
    <location>
        <begin position="154"/>
        <end position="174"/>
    </location>
</feature>
<dbReference type="SMART" id="SM00044">
    <property type="entry name" value="CYCc"/>
    <property type="match status" value="2"/>
</dbReference>
<evidence type="ECO:0000259" key="19">
    <source>
        <dbReference type="PROSITE" id="PS50125"/>
    </source>
</evidence>
<evidence type="ECO:0000313" key="21">
    <source>
        <dbReference type="Proteomes" id="UP000002282"/>
    </source>
</evidence>
<keyword evidence="21" id="KW-1185">Reference proteome</keyword>
<evidence type="ECO:0000256" key="13">
    <source>
        <dbReference type="ARBA" id="ARBA00023136"/>
    </source>
</evidence>
<feature type="transmembrane region" description="Helical" evidence="18">
    <location>
        <begin position="66"/>
        <end position="85"/>
    </location>
</feature>
<dbReference type="GO" id="GO:0004016">
    <property type="term" value="F:adenylate cyclase activity"/>
    <property type="evidence" value="ECO:0007669"/>
    <property type="project" value="UniProtKB-EC"/>
</dbReference>
<keyword evidence="11 18" id="KW-1133">Transmembrane helix</keyword>
<dbReference type="SUPFAM" id="SSF55073">
    <property type="entry name" value="Nucleotide cyclase"/>
    <property type="match status" value="2"/>
</dbReference>
<dbReference type="Proteomes" id="UP000002282">
    <property type="component" value="Chromosome X"/>
</dbReference>
<keyword evidence="8" id="KW-0547">Nucleotide-binding</keyword>
<dbReference type="InterPro" id="IPR032628">
    <property type="entry name" value="AC_N"/>
</dbReference>
<feature type="transmembrane region" description="Helical" evidence="18">
    <location>
        <begin position="186"/>
        <end position="207"/>
    </location>
</feature>
<feature type="compositionally biased region" description="Polar residues" evidence="17">
    <location>
        <begin position="1875"/>
        <end position="1886"/>
    </location>
</feature>
<feature type="region of interest" description="Disordered" evidence="17">
    <location>
        <begin position="1273"/>
        <end position="1413"/>
    </location>
</feature>
<evidence type="ECO:0000256" key="4">
    <source>
        <dbReference type="ARBA" id="ARBA00012201"/>
    </source>
</evidence>
<keyword evidence="10" id="KW-0460">Magnesium</keyword>
<feature type="region of interest" description="Disordered" evidence="17">
    <location>
        <begin position="1697"/>
        <end position="1853"/>
    </location>
</feature>
<reference evidence="20 21" key="1">
    <citation type="journal article" date="2007" name="Nature">
        <title>Evolution of genes and genomes on the Drosophila phylogeny.</title>
        <authorList>
            <consortium name="Drosophila 12 Genomes Consortium"/>
            <person name="Clark A.G."/>
            <person name="Eisen M.B."/>
            <person name="Smith D.R."/>
            <person name="Bergman C.M."/>
            <person name="Oliver B."/>
            <person name="Markow T.A."/>
            <person name="Kaufman T.C."/>
            <person name="Kellis M."/>
            <person name="Gelbart W."/>
            <person name="Iyer V.N."/>
            <person name="Pollard D.A."/>
            <person name="Sackton T.B."/>
            <person name="Larracuente A.M."/>
            <person name="Singh N.D."/>
            <person name="Abad J.P."/>
            <person name="Abt D.N."/>
            <person name="Adryan B."/>
            <person name="Aguade M."/>
            <person name="Akashi H."/>
            <person name="Anderson W.W."/>
            <person name="Aquadro C.F."/>
            <person name="Ardell D.H."/>
            <person name="Arguello R."/>
            <person name="Artieri C.G."/>
            <person name="Barbash D.A."/>
            <person name="Barker D."/>
            <person name="Barsanti P."/>
            <person name="Batterham P."/>
            <person name="Batzoglou S."/>
            <person name="Begun D."/>
            <person name="Bhutkar A."/>
            <person name="Blanco E."/>
            <person name="Bosak S.A."/>
            <person name="Bradley R.K."/>
            <person name="Brand A.D."/>
            <person name="Brent M.R."/>
            <person name="Brooks A.N."/>
            <person name="Brown R.H."/>
            <person name="Butlin R.K."/>
            <person name="Caggese C."/>
            <person name="Calvi B.R."/>
            <person name="Bernardo de Carvalho A."/>
            <person name="Caspi A."/>
            <person name="Castrezana S."/>
            <person name="Celniker S.E."/>
            <person name="Chang J.L."/>
            <person name="Chapple C."/>
            <person name="Chatterji S."/>
            <person name="Chinwalla A."/>
            <person name="Civetta A."/>
            <person name="Clifton S.W."/>
            <person name="Comeron J.M."/>
            <person name="Costello J.C."/>
            <person name="Coyne J.A."/>
            <person name="Daub J."/>
            <person name="David R.G."/>
            <person name="Delcher A.L."/>
            <person name="Delehaunty K."/>
            <person name="Do C.B."/>
            <person name="Ebling H."/>
            <person name="Edwards K."/>
            <person name="Eickbush T."/>
            <person name="Evans J.D."/>
            <person name="Filipski A."/>
            <person name="Findeiss S."/>
            <person name="Freyhult E."/>
            <person name="Fulton L."/>
            <person name="Fulton R."/>
            <person name="Garcia A.C."/>
            <person name="Gardiner A."/>
            <person name="Garfield D.A."/>
            <person name="Garvin B.E."/>
            <person name="Gibson G."/>
            <person name="Gilbert D."/>
            <person name="Gnerre S."/>
            <person name="Godfrey J."/>
            <person name="Good R."/>
            <person name="Gotea V."/>
            <person name="Gravely B."/>
            <person name="Greenberg A.J."/>
            <person name="Griffiths-Jones S."/>
            <person name="Gross S."/>
            <person name="Guigo R."/>
            <person name="Gustafson E.A."/>
            <person name="Haerty W."/>
            <person name="Hahn M.W."/>
            <person name="Halligan D.L."/>
            <person name="Halpern A.L."/>
            <person name="Halter G.M."/>
            <person name="Han M.V."/>
            <person name="Heger A."/>
            <person name="Hillier L."/>
            <person name="Hinrichs A.S."/>
            <person name="Holmes I."/>
            <person name="Hoskins R.A."/>
            <person name="Hubisz M.J."/>
            <person name="Hultmark D."/>
            <person name="Huntley M.A."/>
            <person name="Jaffe D.B."/>
            <person name="Jagadeeshan S."/>
            <person name="Jeck W.R."/>
            <person name="Johnson J."/>
            <person name="Jones C.D."/>
            <person name="Jordan W.C."/>
            <person name="Karpen G.H."/>
            <person name="Kataoka E."/>
            <person name="Keightley P.D."/>
            <person name="Kheradpour P."/>
            <person name="Kirkness E.F."/>
            <person name="Koerich L.B."/>
            <person name="Kristiansen K."/>
            <person name="Kudrna D."/>
            <person name="Kulathinal R.J."/>
            <person name="Kumar S."/>
            <person name="Kwok R."/>
            <person name="Lander E."/>
            <person name="Langley C.H."/>
            <person name="Lapoint R."/>
            <person name="Lazzaro B.P."/>
            <person name="Lee S.J."/>
            <person name="Levesque L."/>
            <person name="Li R."/>
            <person name="Lin C.F."/>
            <person name="Lin M.F."/>
            <person name="Lindblad-Toh K."/>
            <person name="Llopart A."/>
            <person name="Long M."/>
            <person name="Low L."/>
            <person name="Lozovsky E."/>
            <person name="Lu J."/>
            <person name="Luo M."/>
            <person name="Machado C.A."/>
            <person name="Makalowski W."/>
            <person name="Marzo M."/>
            <person name="Matsuda M."/>
            <person name="Matzkin L."/>
            <person name="McAllister B."/>
            <person name="McBride C.S."/>
            <person name="McKernan B."/>
            <person name="McKernan K."/>
            <person name="Mendez-Lago M."/>
            <person name="Minx P."/>
            <person name="Mollenhauer M.U."/>
            <person name="Montooth K."/>
            <person name="Mount S.M."/>
            <person name="Mu X."/>
            <person name="Myers E."/>
            <person name="Negre B."/>
            <person name="Newfeld S."/>
            <person name="Nielsen R."/>
            <person name="Noor M.A."/>
            <person name="O'Grady P."/>
            <person name="Pachter L."/>
            <person name="Papaceit M."/>
            <person name="Parisi M.J."/>
            <person name="Parisi M."/>
            <person name="Parts L."/>
            <person name="Pedersen J.S."/>
            <person name="Pesole G."/>
            <person name="Phillippy A.M."/>
            <person name="Ponting C.P."/>
            <person name="Pop M."/>
            <person name="Porcelli D."/>
            <person name="Powell J.R."/>
            <person name="Prohaska S."/>
            <person name="Pruitt K."/>
            <person name="Puig M."/>
            <person name="Quesneville H."/>
            <person name="Ram K.R."/>
            <person name="Rand D."/>
            <person name="Rasmussen M.D."/>
            <person name="Reed L.K."/>
            <person name="Reenan R."/>
            <person name="Reily A."/>
            <person name="Remington K.A."/>
            <person name="Rieger T.T."/>
            <person name="Ritchie M.G."/>
            <person name="Robin C."/>
            <person name="Rogers Y.H."/>
            <person name="Rohde C."/>
            <person name="Rozas J."/>
            <person name="Rubenfield M.J."/>
            <person name="Ruiz A."/>
            <person name="Russo S."/>
            <person name="Salzberg S.L."/>
            <person name="Sanchez-Gracia A."/>
            <person name="Saranga D.J."/>
            <person name="Sato H."/>
            <person name="Schaeffer S.W."/>
            <person name="Schatz M.C."/>
            <person name="Schlenke T."/>
            <person name="Schwartz R."/>
            <person name="Segarra C."/>
            <person name="Singh R.S."/>
            <person name="Sirot L."/>
            <person name="Sirota M."/>
            <person name="Sisneros N.B."/>
            <person name="Smith C.D."/>
            <person name="Smith T.F."/>
            <person name="Spieth J."/>
            <person name="Stage D.E."/>
            <person name="Stark A."/>
            <person name="Stephan W."/>
            <person name="Strausberg R.L."/>
            <person name="Strempel S."/>
            <person name="Sturgill D."/>
            <person name="Sutton G."/>
            <person name="Sutton G.G."/>
            <person name="Tao W."/>
            <person name="Teichmann S."/>
            <person name="Tobari Y.N."/>
            <person name="Tomimura Y."/>
            <person name="Tsolas J.M."/>
            <person name="Valente V.L."/>
            <person name="Venter E."/>
            <person name="Venter J.C."/>
            <person name="Vicario S."/>
            <person name="Vieira F.G."/>
            <person name="Vilella A.J."/>
            <person name="Villasante A."/>
            <person name="Walenz B."/>
            <person name="Wang J."/>
            <person name="Wasserman M."/>
            <person name="Watts T."/>
            <person name="Wilson D."/>
            <person name="Wilson R.K."/>
            <person name="Wing R.A."/>
            <person name="Wolfner M.F."/>
            <person name="Wong A."/>
            <person name="Wong G.K."/>
            <person name="Wu C.I."/>
            <person name="Wu G."/>
            <person name="Yamamoto D."/>
            <person name="Yang H.P."/>
            <person name="Yang S.P."/>
            <person name="Yorke J.A."/>
            <person name="Yoshida K."/>
            <person name="Zdobnov E."/>
            <person name="Zhang P."/>
            <person name="Zhang Y."/>
            <person name="Zimin A.V."/>
            <person name="Baldwin J."/>
            <person name="Abdouelleil A."/>
            <person name="Abdulkadir J."/>
            <person name="Abebe A."/>
            <person name="Abera B."/>
            <person name="Abreu J."/>
            <person name="Acer S.C."/>
            <person name="Aftuck L."/>
            <person name="Alexander A."/>
            <person name="An P."/>
            <person name="Anderson E."/>
            <person name="Anderson S."/>
            <person name="Arachi H."/>
            <person name="Azer M."/>
            <person name="Bachantsang P."/>
            <person name="Barry A."/>
            <person name="Bayul T."/>
            <person name="Berlin A."/>
            <person name="Bessette D."/>
            <person name="Bloom T."/>
            <person name="Blye J."/>
            <person name="Boguslavskiy L."/>
            <person name="Bonnet C."/>
            <person name="Boukhgalter B."/>
            <person name="Bourzgui I."/>
            <person name="Brown A."/>
            <person name="Cahill P."/>
            <person name="Channer S."/>
            <person name="Cheshatsang Y."/>
            <person name="Chuda L."/>
            <person name="Citroen M."/>
            <person name="Collymore A."/>
            <person name="Cooke P."/>
            <person name="Costello M."/>
            <person name="D'Aco K."/>
            <person name="Daza R."/>
            <person name="De Haan G."/>
            <person name="DeGray S."/>
            <person name="DeMaso C."/>
            <person name="Dhargay N."/>
            <person name="Dooley K."/>
            <person name="Dooley E."/>
            <person name="Doricent M."/>
            <person name="Dorje P."/>
            <person name="Dorjee K."/>
            <person name="Dupes A."/>
            <person name="Elong R."/>
            <person name="Falk J."/>
            <person name="Farina A."/>
            <person name="Faro S."/>
            <person name="Ferguson D."/>
            <person name="Fisher S."/>
            <person name="Foley C.D."/>
            <person name="Franke A."/>
            <person name="Friedrich D."/>
            <person name="Gadbois L."/>
            <person name="Gearin G."/>
            <person name="Gearin C.R."/>
            <person name="Giannoukos G."/>
            <person name="Goode T."/>
            <person name="Graham J."/>
            <person name="Grandbois E."/>
            <person name="Grewal S."/>
            <person name="Gyaltsen K."/>
            <person name="Hafez N."/>
            <person name="Hagos B."/>
            <person name="Hall J."/>
            <person name="Henson C."/>
            <person name="Hollinger A."/>
            <person name="Honan T."/>
            <person name="Huard M.D."/>
            <person name="Hughes L."/>
            <person name="Hurhula B."/>
            <person name="Husby M.E."/>
            <person name="Kamat A."/>
            <person name="Kanga B."/>
            <person name="Kashin S."/>
            <person name="Khazanovich D."/>
            <person name="Kisner P."/>
            <person name="Lance K."/>
            <person name="Lara M."/>
            <person name="Lee W."/>
            <person name="Lennon N."/>
            <person name="Letendre F."/>
            <person name="LeVine R."/>
            <person name="Lipovsky A."/>
            <person name="Liu X."/>
            <person name="Liu J."/>
            <person name="Liu S."/>
            <person name="Lokyitsang T."/>
            <person name="Lokyitsang Y."/>
            <person name="Lubonja R."/>
            <person name="Lui A."/>
            <person name="MacDonald P."/>
            <person name="Magnisalis V."/>
            <person name="Maru K."/>
            <person name="Matthews C."/>
            <person name="McCusker W."/>
            <person name="McDonough S."/>
            <person name="Mehta T."/>
            <person name="Meldrim J."/>
            <person name="Meneus L."/>
            <person name="Mihai O."/>
            <person name="Mihalev A."/>
            <person name="Mihova T."/>
            <person name="Mittelman R."/>
            <person name="Mlenga V."/>
            <person name="Montmayeur A."/>
            <person name="Mulrain L."/>
            <person name="Navidi A."/>
            <person name="Naylor J."/>
            <person name="Negash T."/>
            <person name="Nguyen T."/>
            <person name="Nguyen N."/>
            <person name="Nicol R."/>
            <person name="Norbu C."/>
            <person name="Norbu N."/>
            <person name="Novod N."/>
            <person name="O'Neill B."/>
            <person name="Osman S."/>
            <person name="Markiewicz E."/>
            <person name="Oyono O.L."/>
            <person name="Patti C."/>
            <person name="Phunkhang P."/>
            <person name="Pierre F."/>
            <person name="Priest M."/>
            <person name="Raghuraman S."/>
            <person name="Rege F."/>
            <person name="Reyes R."/>
            <person name="Rise C."/>
            <person name="Rogov P."/>
            <person name="Ross K."/>
            <person name="Ryan E."/>
            <person name="Settipalli S."/>
            <person name="Shea T."/>
            <person name="Sherpa N."/>
            <person name="Shi L."/>
            <person name="Shih D."/>
            <person name="Sparrow T."/>
            <person name="Spaulding J."/>
            <person name="Stalker J."/>
            <person name="Stange-Thomann N."/>
            <person name="Stavropoulos S."/>
            <person name="Stone C."/>
            <person name="Strader C."/>
            <person name="Tesfaye S."/>
            <person name="Thomson T."/>
            <person name="Thoulutsang Y."/>
            <person name="Thoulutsang D."/>
            <person name="Topham K."/>
            <person name="Topping I."/>
            <person name="Tsamla T."/>
            <person name="Vassiliev H."/>
            <person name="Vo A."/>
            <person name="Wangchuk T."/>
            <person name="Wangdi T."/>
            <person name="Weiand M."/>
            <person name="Wilkinson J."/>
            <person name="Wilson A."/>
            <person name="Yadav S."/>
            <person name="Young G."/>
            <person name="Yu Q."/>
            <person name="Zembek L."/>
            <person name="Zhong D."/>
            <person name="Zimmer A."/>
            <person name="Zwirko Z."/>
            <person name="Jaffe D.B."/>
            <person name="Alvarez P."/>
            <person name="Brockman W."/>
            <person name="Butler J."/>
            <person name="Chin C."/>
            <person name="Gnerre S."/>
            <person name="Grabherr M."/>
            <person name="Kleber M."/>
            <person name="Mauceli E."/>
            <person name="MacCallum I."/>
        </authorList>
    </citation>
    <scope>NUCLEOTIDE SEQUENCE [LARGE SCALE GENOMIC DNA]</scope>
    <source>
        <strain evidence="21">Tai18E2 / Tucson 14021-0261.01</strain>
    </source>
</reference>
<reference evidence="20 21" key="2">
    <citation type="journal article" date="2007" name="PLoS Biol.">
        <title>Principles of genome evolution in the Drosophila melanogaster species group.</title>
        <authorList>
            <person name="Ranz J.M."/>
            <person name="Maurin D."/>
            <person name="Chan Y.S."/>
            <person name="von Grotthuss M."/>
            <person name="Hillier L.W."/>
            <person name="Roote J."/>
            <person name="Ashburner M."/>
            <person name="Bergman C.M."/>
        </authorList>
    </citation>
    <scope>NUCLEOTIDE SEQUENCE [LARGE SCALE GENOMIC DNA]</scope>
    <source>
        <strain evidence="21">Tai18E2 / Tucson 14021-0261.01</strain>
    </source>
</reference>
<keyword evidence="6" id="KW-0479">Metal-binding</keyword>
<dbReference type="GO" id="GO:0005886">
    <property type="term" value="C:plasma membrane"/>
    <property type="evidence" value="ECO:0007669"/>
    <property type="project" value="InterPro"/>
</dbReference>
<dbReference type="InterPro" id="IPR018297">
    <property type="entry name" value="A/G_cyclase_CS"/>
</dbReference>
<gene>
    <name evidence="20" type="primary">Dyak\GE16101</name>
    <name evidence="20" type="synonym">dyak_GLEANR_17555</name>
    <name evidence="20" type="synonym">GE16101</name>
    <name evidence="20" type="ORF">Dyak_GE16101</name>
</gene>
<evidence type="ECO:0000256" key="16">
    <source>
        <dbReference type="RuleBase" id="RU000405"/>
    </source>
</evidence>
<feature type="transmembrane region" description="Helical" evidence="18">
    <location>
        <begin position="128"/>
        <end position="147"/>
    </location>
</feature>
<feature type="transmembrane region" description="Helical" evidence="18">
    <location>
        <begin position="694"/>
        <end position="712"/>
    </location>
</feature>
<evidence type="ECO:0000256" key="3">
    <source>
        <dbReference type="ARBA" id="ARBA00004141"/>
    </source>
</evidence>
<dbReference type="InterPro" id="IPR009398">
    <property type="entry name" value="Adcy_conserved_dom"/>
</dbReference>
<feature type="compositionally biased region" description="Low complexity" evidence="17">
    <location>
        <begin position="1599"/>
        <end position="1608"/>
    </location>
</feature>
<comment type="subcellular location">
    <subcellularLocation>
        <location evidence="3">Membrane</location>
        <topology evidence="3">Multi-pass membrane protein</topology>
    </subcellularLocation>
</comment>
<evidence type="ECO:0000256" key="5">
    <source>
        <dbReference type="ARBA" id="ARBA00022692"/>
    </source>
</evidence>
<feature type="region of interest" description="Disordered" evidence="17">
    <location>
        <begin position="542"/>
        <end position="564"/>
    </location>
</feature>
<keyword evidence="7" id="KW-0677">Repeat</keyword>
<dbReference type="PROSITE" id="PS00452">
    <property type="entry name" value="GUANYLATE_CYCLASE_1"/>
    <property type="match status" value="2"/>
</dbReference>
<evidence type="ECO:0000256" key="11">
    <source>
        <dbReference type="ARBA" id="ARBA00022989"/>
    </source>
</evidence>
<comment type="catalytic activity">
    <reaction evidence="1">
        <text>ATP = 3',5'-cyclic AMP + diphosphate</text>
        <dbReference type="Rhea" id="RHEA:15389"/>
        <dbReference type="ChEBI" id="CHEBI:30616"/>
        <dbReference type="ChEBI" id="CHEBI:33019"/>
        <dbReference type="ChEBI" id="CHEBI:58165"/>
        <dbReference type="EC" id="4.6.1.1"/>
    </reaction>
</comment>
<dbReference type="KEGG" id="dya:Dyak_GE16101"/>
<protein>
    <recommendedName>
        <fullName evidence="4">adenylate cyclase</fullName>
        <ecNumber evidence="4">4.6.1.1</ecNumber>
    </recommendedName>
</protein>
<evidence type="ECO:0000313" key="20">
    <source>
        <dbReference type="EMBL" id="KRK06306.1"/>
    </source>
</evidence>
<dbReference type="EMBL" id="CM000162">
    <property type="protein sequence ID" value="KRK06306.1"/>
    <property type="molecule type" value="Genomic_DNA"/>
</dbReference>
<feature type="transmembrane region" description="Helical" evidence="18">
    <location>
        <begin position="771"/>
        <end position="791"/>
    </location>
</feature>
<evidence type="ECO:0000256" key="2">
    <source>
        <dbReference type="ARBA" id="ARBA00001946"/>
    </source>
</evidence>
<evidence type="ECO:0000256" key="18">
    <source>
        <dbReference type="SAM" id="Phobius"/>
    </source>
</evidence>
<dbReference type="GO" id="GO:0046872">
    <property type="term" value="F:metal ion binding"/>
    <property type="evidence" value="ECO:0007669"/>
    <property type="project" value="UniProtKB-KW"/>
</dbReference>
<accession>A0A0R1EGG4</accession>
<feature type="compositionally biased region" description="Acidic residues" evidence="17">
    <location>
        <begin position="1771"/>
        <end position="1790"/>
    </location>
</feature>
<feature type="compositionally biased region" description="Basic residues" evidence="17">
    <location>
        <begin position="1744"/>
        <end position="1756"/>
    </location>
</feature>
<feature type="compositionally biased region" description="Polar residues" evidence="17">
    <location>
        <begin position="542"/>
        <end position="553"/>
    </location>
</feature>
<feature type="compositionally biased region" description="Low complexity" evidence="17">
    <location>
        <begin position="1467"/>
        <end position="1478"/>
    </location>
</feature>
<feature type="transmembrane region" description="Helical" evidence="18">
    <location>
        <begin position="803"/>
        <end position="822"/>
    </location>
</feature>
<keyword evidence="9" id="KW-0067">ATP-binding</keyword>
<comment type="similarity">
    <text evidence="16">Belongs to the adenylyl cyclase class-4/guanylyl cyclase family.</text>
</comment>
<sequence length="2038" mass="226044">MDHAVKATRGRPLNTLRFENDELECLYQRYTLKLQRFSVLGVVALVFVLCGVMAALSLTFNNAATFHNIFNAIVCGLFAVVLVLLQCSVIKDHHLPTLCYGILLFTASICVVSMPTLGSVFPVDTKEVMAEGVWQIVFVVFLAYAMMPLQIWEAVAFGIALPSVHISLTVYKIFTDALRYLEYNQLIANIVIFIGVNVAGLVVNIMMERAQRRTFLDTRNCIASRLEIQDENEKLERLLLSVLPQHVAMQMKNDILSPVAGQFHRIYIQKHENVSILFADIVGFTVLSSQCSAQELVRLLNELFGRFDQLAHDNHCLRIKILGDCYYCVSGLPEPRKDHAKCAVEMGLDMIDAIATVVEATDVILNMRVGIHTGRVLCGVLGLRKWQFDVWSNDVTLANHMESGGEPGRVHVTRATLDSLSGEYEVEAGHGDERSSYLRDHGVDTFFIVPPPHRRKPLMLNTLGVRSAIGSRRKLSFRNVSNVVMQLLHTIKFSEPVPFSNIATGSFPSAASALGGGVAVGGGGGGGGAGGGGGGVARGSTCEANSGSVQVSEKGSRKSQSKVADKFKRPFRKRHSVAAHHQPTNRVNRFLSQAINARSVDCDKSEHVDRLTLRFRQSDMEREYHKDFDLGFTTAMGCSLLLLILGAALQVTALPRTLILLLLFLFAFIWVSAILMLLLAVRLKWIIWDISESFSLRMAITIFTVILIYSVGQVNVFTCVSDHPCSGNGTTSFQNDSHRKCSLPQYVSLSAAFAFLSVSVFLRLPIIFKSLLVLGMGTIYGLFIELSHQNIFECYDNRVNASIPLHLISLARIAIFMIAILVHGRLVEGTARLDFLWQLQASQEKKEMDVLQESNKRILHNLLPAHVAAHFLDAQFRNNMELYHQSYAKVGVIFASVPNFNEFYTEMDGSDQGLECLRLLNEIIADFDELLKEDRFRGIDKIKTVGSTYMAVVGLIPEYKIQPNDPNSVRRHMTALIEYVKAMRHSLQEINSHSYNNFMLRVGINIGPVVAGVIGARKPQYDIWGNTVNVASRMDSTGVPGYSQVTQEVVDSLVGSHFEFRCRGTIKVKGKGDMVTYFLCDSGNKSLNGEVRNAMSLPQSLHAPDYYMKVSQFPENRVNTDTYSKKENGHLYAGNGGEEQQLLLQHQHKQLDPLPLPAPPPPVHHHLHQQQQQRLNSKLQKQPIFMANGGLPNIRENGNGHNGEHQQQHGGFMVATTTPPAAVAVPLQPQHHQLQFQHPHQHPLPSAVAVPVQHQILLHHQLQLQHQPVPSIMPMQHAPKYEPPRYTSPHTMLSQQHQHQQQQHQHHQAQQPLSAQDQQPHLAQNPHPSQRQYAMYSQQPQLPPKPVLRTYMKPLPKLPTDLEESRDMSSTDDLSSRPHSPSMSSSDESYSKTTEGEGEGDEDSPRMVNGGHLHHRNGYHLPAGGGLVNPLQWLYPCDIQVDPTSPVVDMAQLHDFELSSTTESQGHHTNSNTTSNTQHKGDSCNSFDYQKAAVGMGAGAAIATKSPFERELQRLLNESSRARCLTTATTTAGAISTTDQTASNGSREMSYSLSNGKLSSANGHGAGGSGSGSGPGSAVGNGSGGSGSSNGNLSGGSGSNSNSGNNNSSHHKTEQQQQQHVDHEHLAGGKLLGSNSFMIAKHPVGLEAIKEITRNKNPSESSQMQTSDTESCEILHENRNQMHVLAMLEMHTAKELNGSHAHHGQHHQQPQRTHRQRPRSKELQYSHESLDGLDGAVQSQSQQRHQRYHHHHHHQQRQQQQQRYNHVQEQEERDDTEDNLADEEFEDDEVGRDVRQKRLQKSELNHKRSEVATEAGNHHDDEAEEEEDDDDEDEEDHRNGGREAAPLTNGSMRGLEANVINDELKYGATHHNHQSMDSNPLESQSEWSDDDCREEATGGAESTGYITDEPGLENISLLNEAGLTDAEGALSDVNSLYNAPDVDDTSVSSRASSRLLSLDSLSGLYDCDLDSKHELAIVNASHKISSKFGQPPSPAQQQQQQHQQQQQQQQHPQQTQSQIQAQSHLAPVQFQSAEELRE</sequence>
<feature type="domain" description="Guanylate cyclase" evidence="19">
    <location>
        <begin position="275"/>
        <end position="402"/>
    </location>
</feature>
<evidence type="ECO:0000256" key="1">
    <source>
        <dbReference type="ARBA" id="ARBA00001593"/>
    </source>
</evidence>
<evidence type="ECO:0000256" key="14">
    <source>
        <dbReference type="ARBA" id="ARBA00023180"/>
    </source>
</evidence>
<evidence type="ECO:0000256" key="6">
    <source>
        <dbReference type="ARBA" id="ARBA00022723"/>
    </source>
</evidence>
<dbReference type="GO" id="GO:0007189">
    <property type="term" value="P:adenylate cyclase-activating G protein-coupled receptor signaling pathway"/>
    <property type="evidence" value="ECO:0007669"/>
    <property type="project" value="TreeGrafter"/>
</dbReference>
<feature type="transmembrane region" description="Helical" evidence="18">
    <location>
        <begin position="97"/>
        <end position="116"/>
    </location>
</feature>
<dbReference type="FunFam" id="3.30.70.1230:FF:000002">
    <property type="entry name" value="Adenylate cyclase"/>
    <property type="match status" value="1"/>
</dbReference>
<dbReference type="Gene3D" id="3.30.70.1230">
    <property type="entry name" value="Nucleotide cyclase"/>
    <property type="match status" value="2"/>
</dbReference>
<dbReference type="Pfam" id="PF16214">
    <property type="entry name" value="AC_N"/>
    <property type="match status" value="1"/>
</dbReference>
<dbReference type="FunFam" id="3.30.70.1230:FF:000001">
    <property type="entry name" value="Adenylate cyclase"/>
    <property type="match status" value="1"/>
</dbReference>
<keyword evidence="5 18" id="KW-0812">Transmembrane</keyword>
<dbReference type="PANTHER" id="PTHR45627">
    <property type="entry name" value="ADENYLATE CYCLASE TYPE 1"/>
    <property type="match status" value="1"/>
</dbReference>
<feature type="compositionally biased region" description="Basic and acidic residues" evidence="17">
    <location>
        <begin position="1719"/>
        <end position="1730"/>
    </location>
</feature>
<dbReference type="Pfam" id="PF00211">
    <property type="entry name" value="Guanylate_cyc"/>
    <property type="match status" value="2"/>
</dbReference>
<evidence type="ECO:0000256" key="10">
    <source>
        <dbReference type="ARBA" id="ARBA00022842"/>
    </source>
</evidence>
<dbReference type="PROSITE" id="PS50125">
    <property type="entry name" value="GUANYLATE_CYCLASE_2"/>
    <property type="match status" value="2"/>
</dbReference>
<feature type="compositionally biased region" description="Low complexity" evidence="17">
    <location>
        <begin position="1295"/>
        <end position="1320"/>
    </location>
</feature>
<keyword evidence="13 18" id="KW-0472">Membrane</keyword>
<feature type="compositionally biased region" description="Gly residues" evidence="17">
    <location>
        <begin position="1564"/>
        <end position="1598"/>
    </location>
</feature>
<dbReference type="GO" id="GO:0005524">
    <property type="term" value="F:ATP binding"/>
    <property type="evidence" value="ECO:0007669"/>
    <property type="project" value="UniProtKB-KW"/>
</dbReference>
<organism evidence="20 21">
    <name type="scientific">Drosophila yakuba</name>
    <name type="common">Fruit fly</name>
    <dbReference type="NCBI Taxonomy" id="7245"/>
    <lineage>
        <taxon>Eukaryota</taxon>
        <taxon>Metazoa</taxon>
        <taxon>Ecdysozoa</taxon>
        <taxon>Arthropoda</taxon>
        <taxon>Hexapoda</taxon>
        <taxon>Insecta</taxon>
        <taxon>Pterygota</taxon>
        <taxon>Neoptera</taxon>
        <taxon>Endopterygota</taxon>
        <taxon>Diptera</taxon>
        <taxon>Brachycera</taxon>
        <taxon>Muscomorpha</taxon>
        <taxon>Ephydroidea</taxon>
        <taxon>Drosophilidae</taxon>
        <taxon>Drosophila</taxon>
        <taxon>Sophophora</taxon>
    </lineage>
</organism>
<feature type="compositionally biased region" description="Low complexity" evidence="17">
    <location>
        <begin position="1377"/>
        <end position="1388"/>
    </location>
</feature>
<dbReference type="PANTHER" id="PTHR45627:SF26">
    <property type="entry name" value="ADENYLATE CYCLASE TYPE 1"/>
    <property type="match status" value="1"/>
</dbReference>
<feature type="region of interest" description="Disordered" evidence="17">
    <location>
        <begin position="1870"/>
        <end position="1908"/>
    </location>
</feature>
<keyword evidence="14" id="KW-0325">Glycoprotein</keyword>
<name>A0A0R1EGG4_DROYA</name>
<feature type="compositionally biased region" description="Polar residues" evidence="17">
    <location>
        <begin position="1326"/>
        <end position="1340"/>
    </location>
</feature>
<evidence type="ECO:0000256" key="8">
    <source>
        <dbReference type="ARBA" id="ARBA00022741"/>
    </source>
</evidence>
<keyword evidence="15 16" id="KW-0456">Lyase</keyword>
<feature type="transmembrane region" description="Helical" evidence="18">
    <location>
        <begin position="658"/>
        <end position="682"/>
    </location>
</feature>
<feature type="region of interest" description="Disordered" evidence="17">
    <location>
        <begin position="1460"/>
        <end position="1482"/>
    </location>
</feature>
<feature type="compositionally biased region" description="Polar residues" evidence="17">
    <location>
        <begin position="1542"/>
        <end position="1558"/>
    </location>
</feature>
<feature type="region of interest" description="Disordered" evidence="17">
    <location>
        <begin position="1535"/>
        <end position="1623"/>
    </location>
</feature>
<comment type="cofactor">
    <cofactor evidence="2">
        <name>Mg(2+)</name>
        <dbReference type="ChEBI" id="CHEBI:18420"/>
    </cofactor>
</comment>
<dbReference type="CDD" id="cd07302">
    <property type="entry name" value="CHD"/>
    <property type="match status" value="2"/>
</dbReference>
<dbReference type="InterPro" id="IPR001054">
    <property type="entry name" value="A/G_cyclase"/>
</dbReference>
<proteinExistence type="inferred from homology"/>
<keyword evidence="12" id="KW-0115">cAMP biosynthesis</keyword>
<dbReference type="OrthoDB" id="6147412at2759"/>
<dbReference type="GO" id="GO:0006171">
    <property type="term" value="P:cAMP biosynthetic process"/>
    <property type="evidence" value="ECO:0007669"/>
    <property type="project" value="UniProtKB-KW"/>
</dbReference>
<evidence type="ECO:0000256" key="9">
    <source>
        <dbReference type="ARBA" id="ARBA00022840"/>
    </source>
</evidence>
<feature type="region of interest" description="Disordered" evidence="17">
    <location>
        <begin position="1983"/>
        <end position="2038"/>
    </location>
</feature>
<feature type="compositionally biased region" description="Basic and acidic residues" evidence="17">
    <location>
        <begin position="1791"/>
        <end position="1821"/>
    </location>
</feature>
<feature type="compositionally biased region" description="Low complexity" evidence="17">
    <location>
        <begin position="1995"/>
        <end position="2024"/>
    </location>
</feature>
<feature type="transmembrane region" description="Helical" evidence="18">
    <location>
        <begin position="37"/>
        <end position="60"/>
    </location>
</feature>
<dbReference type="InterPro" id="IPR029787">
    <property type="entry name" value="Nucleotide_cyclase"/>
</dbReference>
<evidence type="ECO:0000256" key="17">
    <source>
        <dbReference type="SAM" id="MobiDB-lite"/>
    </source>
</evidence>
<dbReference type="Pfam" id="PF06327">
    <property type="entry name" value="Adcy_cons_dom"/>
    <property type="match status" value="1"/>
</dbReference>
<evidence type="ECO:0000256" key="7">
    <source>
        <dbReference type="ARBA" id="ARBA00022737"/>
    </source>
</evidence>
<evidence type="ECO:0000256" key="15">
    <source>
        <dbReference type="ARBA" id="ARBA00023239"/>
    </source>
</evidence>
<feature type="domain" description="Guanylate cyclase" evidence="19">
    <location>
        <begin position="891"/>
        <end position="1035"/>
    </location>
</feature>
<dbReference type="GO" id="GO:0035556">
    <property type="term" value="P:intracellular signal transduction"/>
    <property type="evidence" value="ECO:0007669"/>
    <property type="project" value="InterPro"/>
</dbReference>